<organism evidence="2 3">
    <name type="scientific">Amnibacterium flavum</name>
    <dbReference type="NCBI Taxonomy" id="2173173"/>
    <lineage>
        <taxon>Bacteria</taxon>
        <taxon>Bacillati</taxon>
        <taxon>Actinomycetota</taxon>
        <taxon>Actinomycetes</taxon>
        <taxon>Micrococcales</taxon>
        <taxon>Microbacteriaceae</taxon>
        <taxon>Amnibacterium</taxon>
    </lineage>
</organism>
<dbReference type="RefSeq" id="WP_116754781.1">
    <property type="nucleotide sequence ID" value="NZ_JBHUEX010000001.1"/>
</dbReference>
<gene>
    <name evidence="2" type="ORF">DDQ50_00460</name>
</gene>
<sequence length="311" mass="34768">MSDFPANMRHNLILTRDLERIGGDDREIRRLRDKDELVRVRRGSYMPKSDWLALDAEGRHRARIHAVAANARIEPVFSHFSAAALHGIPIIGNLPVDVHVTIARGSRRRGQPEIRTHSLALAPHEIDRVDGLLVTGLERTLIDLALTTSFESAVASLDWGLANGASRQSIHEELERMSPPTRRKAAEKAIEFADSRSGSPGESLSRARMHILGFPAPQLQVPIHDARGRVGIVDFYWPDLQLIGEFDGRSKYVREQFTGDKSTADVVLVEKVREDRLRATGRGMVRWGWTVAEDMNAFGRHLMAAGLTTSR</sequence>
<proteinExistence type="predicted"/>
<evidence type="ECO:0000259" key="1">
    <source>
        <dbReference type="Pfam" id="PF13338"/>
    </source>
</evidence>
<reference evidence="2 3" key="1">
    <citation type="submission" date="2018-05" db="EMBL/GenBank/DDBJ databases">
        <title>Amnibacterium sp. M8JJ-5, whole genome shotgun sequence.</title>
        <authorList>
            <person name="Tuo L."/>
        </authorList>
    </citation>
    <scope>NUCLEOTIDE SEQUENCE [LARGE SCALE GENOMIC DNA]</scope>
    <source>
        <strain evidence="2 3">M8JJ-5</strain>
    </source>
</reference>
<dbReference type="OrthoDB" id="5517693at2"/>
<dbReference type="InterPro" id="IPR025159">
    <property type="entry name" value="AbiEi_N"/>
</dbReference>
<evidence type="ECO:0000313" key="2">
    <source>
        <dbReference type="EMBL" id="PVZ95042.1"/>
    </source>
</evidence>
<name>A0A2V1HTN2_9MICO</name>
<dbReference type="Proteomes" id="UP000244893">
    <property type="component" value="Unassembled WGS sequence"/>
</dbReference>
<keyword evidence="3" id="KW-1185">Reference proteome</keyword>
<dbReference type="EMBL" id="QEOP01000001">
    <property type="protein sequence ID" value="PVZ95042.1"/>
    <property type="molecule type" value="Genomic_DNA"/>
</dbReference>
<accession>A0A2V1HTN2</accession>
<dbReference type="Pfam" id="PF13338">
    <property type="entry name" value="AbiEi_4"/>
    <property type="match status" value="1"/>
</dbReference>
<dbReference type="AlphaFoldDB" id="A0A2V1HTN2"/>
<evidence type="ECO:0000313" key="3">
    <source>
        <dbReference type="Proteomes" id="UP000244893"/>
    </source>
</evidence>
<feature type="domain" description="AbiEi antitoxin N-terminal" evidence="1">
    <location>
        <begin position="8"/>
        <end position="46"/>
    </location>
</feature>
<protein>
    <recommendedName>
        <fullName evidence="1">AbiEi antitoxin N-terminal domain-containing protein</fullName>
    </recommendedName>
</protein>
<comment type="caution">
    <text evidence="2">The sequence shown here is derived from an EMBL/GenBank/DDBJ whole genome shotgun (WGS) entry which is preliminary data.</text>
</comment>